<feature type="compositionally biased region" description="Low complexity" evidence="16">
    <location>
        <begin position="557"/>
        <end position="570"/>
    </location>
</feature>
<feature type="compositionally biased region" description="Gly residues" evidence="16">
    <location>
        <begin position="928"/>
        <end position="941"/>
    </location>
</feature>
<reference evidence="18" key="1">
    <citation type="journal article" date="2020" name="Stud. Mycol.">
        <title>101 Dothideomycetes genomes: a test case for predicting lifestyles and emergence of pathogens.</title>
        <authorList>
            <person name="Haridas S."/>
            <person name="Albert R."/>
            <person name="Binder M."/>
            <person name="Bloem J."/>
            <person name="Labutti K."/>
            <person name="Salamov A."/>
            <person name="Andreopoulos B."/>
            <person name="Baker S."/>
            <person name="Barry K."/>
            <person name="Bills G."/>
            <person name="Bluhm B."/>
            <person name="Cannon C."/>
            <person name="Castanera R."/>
            <person name="Culley D."/>
            <person name="Daum C."/>
            <person name="Ezra D."/>
            <person name="Gonzalez J."/>
            <person name="Henrissat B."/>
            <person name="Kuo A."/>
            <person name="Liang C."/>
            <person name="Lipzen A."/>
            <person name="Lutzoni F."/>
            <person name="Magnuson J."/>
            <person name="Mondo S."/>
            <person name="Nolan M."/>
            <person name="Ohm R."/>
            <person name="Pangilinan J."/>
            <person name="Park H.-J."/>
            <person name="Ramirez L."/>
            <person name="Alfaro M."/>
            <person name="Sun H."/>
            <person name="Tritt A."/>
            <person name="Yoshinaga Y."/>
            <person name="Zwiers L.-H."/>
            <person name="Turgeon B."/>
            <person name="Goodwin S."/>
            <person name="Spatafora J."/>
            <person name="Crous P."/>
            <person name="Grigoriev I."/>
        </authorList>
    </citation>
    <scope>NUCLEOTIDE SEQUENCE</scope>
    <source>
        <strain evidence="18">CBS 130266</strain>
    </source>
</reference>
<keyword evidence="14" id="KW-0234">DNA repair</keyword>
<keyword evidence="12" id="KW-0779">Telomere</keyword>
<keyword evidence="8" id="KW-0597">Phosphoprotein</keyword>
<evidence type="ECO:0000313" key="19">
    <source>
        <dbReference type="Proteomes" id="UP000800235"/>
    </source>
</evidence>
<evidence type="ECO:0000256" key="13">
    <source>
        <dbReference type="ARBA" id="ARBA00023125"/>
    </source>
</evidence>
<evidence type="ECO:0000256" key="9">
    <source>
        <dbReference type="ARBA" id="ARBA00022763"/>
    </source>
</evidence>
<comment type="caution">
    <text evidence="18">The sequence shown here is derived from an EMBL/GenBank/DDBJ whole genome shotgun (WGS) entry which is preliminary data.</text>
</comment>
<feature type="region of interest" description="Disordered" evidence="16">
    <location>
        <begin position="92"/>
        <end position="319"/>
    </location>
</feature>
<dbReference type="Pfam" id="PF02845">
    <property type="entry name" value="CUE"/>
    <property type="match status" value="1"/>
</dbReference>
<feature type="compositionally biased region" description="Low complexity" evidence="16">
    <location>
        <begin position="918"/>
        <end position="927"/>
    </location>
</feature>
<feature type="region of interest" description="Disordered" evidence="16">
    <location>
        <begin position="918"/>
        <end position="941"/>
    </location>
</feature>
<evidence type="ECO:0000256" key="8">
    <source>
        <dbReference type="ARBA" id="ARBA00022553"/>
    </source>
</evidence>
<feature type="region of interest" description="Disordered" evidence="16">
    <location>
        <begin position="1"/>
        <end position="63"/>
    </location>
</feature>
<comment type="subcellular location">
    <subcellularLocation>
        <location evidence="3">Chromosome</location>
        <location evidence="3">Telomere</location>
    </subcellularLocation>
    <subcellularLocation>
        <location evidence="2">Cytoplasm</location>
    </subcellularLocation>
    <subcellularLocation>
        <location evidence="1">Nucleus</location>
    </subcellularLocation>
</comment>
<feature type="compositionally biased region" description="Low complexity" evidence="16">
    <location>
        <begin position="839"/>
        <end position="852"/>
    </location>
</feature>
<evidence type="ECO:0000256" key="10">
    <source>
        <dbReference type="ARBA" id="ARBA00022786"/>
    </source>
</evidence>
<keyword evidence="13" id="KW-0238">DNA-binding</keyword>
<feature type="region of interest" description="Disordered" evidence="16">
    <location>
        <begin position="426"/>
        <end position="576"/>
    </location>
</feature>
<feature type="compositionally biased region" description="Polar residues" evidence="16">
    <location>
        <begin position="604"/>
        <end position="617"/>
    </location>
</feature>
<dbReference type="OrthoDB" id="5396806at2759"/>
<dbReference type="GO" id="GO:0003677">
    <property type="term" value="F:DNA binding"/>
    <property type="evidence" value="ECO:0007669"/>
    <property type="project" value="UniProtKB-KW"/>
</dbReference>
<feature type="compositionally biased region" description="Polar residues" evidence="16">
    <location>
        <begin position="477"/>
        <end position="486"/>
    </location>
</feature>
<evidence type="ECO:0000256" key="7">
    <source>
        <dbReference type="ARBA" id="ARBA00022490"/>
    </source>
</evidence>
<dbReference type="GO" id="GO:0005634">
    <property type="term" value="C:nucleus"/>
    <property type="evidence" value="ECO:0007669"/>
    <property type="project" value="UniProtKB-SubCell"/>
</dbReference>
<keyword evidence="11" id="KW-0832">Ubl conjugation</keyword>
<dbReference type="CDD" id="cd14368">
    <property type="entry name" value="CUE_DEF1_like"/>
    <property type="match status" value="1"/>
</dbReference>
<feature type="compositionally biased region" description="Basic and acidic residues" evidence="16">
    <location>
        <begin position="147"/>
        <end position="158"/>
    </location>
</feature>
<feature type="compositionally biased region" description="Low complexity" evidence="16">
    <location>
        <begin position="208"/>
        <end position="223"/>
    </location>
</feature>
<feature type="compositionally biased region" description="Low complexity" evidence="16">
    <location>
        <begin position="798"/>
        <end position="811"/>
    </location>
</feature>
<dbReference type="GO" id="GO:0043130">
    <property type="term" value="F:ubiquitin binding"/>
    <property type="evidence" value="ECO:0007669"/>
    <property type="project" value="InterPro"/>
</dbReference>
<feature type="compositionally biased region" description="Low complexity" evidence="16">
    <location>
        <begin position="764"/>
        <end position="778"/>
    </location>
</feature>
<evidence type="ECO:0000256" key="14">
    <source>
        <dbReference type="ARBA" id="ARBA00023204"/>
    </source>
</evidence>
<feature type="compositionally biased region" description="Polar residues" evidence="16">
    <location>
        <begin position="732"/>
        <end position="742"/>
    </location>
</feature>
<feature type="compositionally biased region" description="Gly residues" evidence="16">
    <location>
        <begin position="17"/>
        <end position="27"/>
    </location>
</feature>
<protein>
    <recommendedName>
        <fullName evidence="5">RNA polymerase II degradation factor 1</fullName>
    </recommendedName>
</protein>
<evidence type="ECO:0000256" key="6">
    <source>
        <dbReference type="ARBA" id="ARBA00022454"/>
    </source>
</evidence>
<dbReference type="PANTHER" id="PTHR16308">
    <property type="entry name" value="UBIQUITIN ASSOCIATED PROTEIN 2-LIKE/LINGERER"/>
    <property type="match status" value="1"/>
</dbReference>
<feature type="region of interest" description="Disordered" evidence="16">
    <location>
        <begin position="717"/>
        <end position="880"/>
    </location>
</feature>
<dbReference type="GO" id="GO:0006281">
    <property type="term" value="P:DNA repair"/>
    <property type="evidence" value="ECO:0007669"/>
    <property type="project" value="UniProtKB-KW"/>
</dbReference>
<sequence>MSEAVASRPVATRGRGSARGGRGGARGGRGRDRHVNGTSSHNEPAPEIDDFEEEGELGEMRKQYSDQLPTLKAIFEDWTDADLLFALQETDGNLESTIDRISTGHVSKFSDVKSSKEKSKPKAKDPAASFADGSRPSRGGRGGFESTRGRDPRPDRGTRGTSRGVGRAGTHAATNGTRAPAAATQTSDSNAWDAAPAPETPATSGGDASAPKESAAKPAAKAAVETPQQAPASNEGGSGPKKTWAQMFAKPPPAPLHKTVSSEAAPAPEGGVTPSETSSGFVEVTHEDAEPEDSTPPITEVPTNEPPELSDLPEPTITLTPSKDQLTIENVEHLPDTAHPAPVGTAASEVESSRGPDSVTPSVAGQVPSQPPIGRPMLGGFATSAYKATATPGGRSASFQRRIMEQQEAVVMPGNHLVDRTAVQFGSLGLNGDALDVDEEREEPETRAQPPGHSPVAAPRASLPPVARQAPAPAETSLPQQETPSAPKQAPGLPPVPQQQAFAQQSPGQLASQAQGGQGYNQFGRYGQAATETPAQKAYDPFAQQQAQASPYDAYPGQSQAAGQQSQGQSHLGGYSTAGEYANQYYTADQRNAFNSYYGYNQQTAAQDAGHSQQRTGSAFGAAGDPAFPTSQSQQQTQPRFNNENQPSGHTTPNPAASAQQAGAQSQQAQLQQQAQGQHAGYANGYHPYYNSPYYGSYMNNYGGPYAQQQGYGQPFGGKGGMYNQPHHPYSQYDQHSSSPANASGFAQGRDSTLTSGLGEYGRSGSAQPSQSQQQSGAGAFGGINDPFTGRSQGAFANQGQYNHQQGNQQGSNDDALKPFGDSKSGPSPSALGQPGRPGSATNTTGQAGQTGLPPPQSHQQGFGSYPGGHQQGFGAQTSQYGGGLGGLGGHAAGAQSHQGAAGYGGYGAAGQAAGANAGFGNSYGSYNRGGGGGWGGNYGH</sequence>
<dbReference type="EMBL" id="MU007033">
    <property type="protein sequence ID" value="KAF2431171.1"/>
    <property type="molecule type" value="Genomic_DNA"/>
</dbReference>
<evidence type="ECO:0000256" key="3">
    <source>
        <dbReference type="ARBA" id="ARBA00004574"/>
    </source>
</evidence>
<dbReference type="InterPro" id="IPR051833">
    <property type="entry name" value="TC-DDR_regulator"/>
</dbReference>
<name>A0A9P4NTZ0_9PEZI</name>
<evidence type="ECO:0000256" key="5">
    <source>
        <dbReference type="ARBA" id="ARBA00020536"/>
    </source>
</evidence>
<dbReference type="Proteomes" id="UP000800235">
    <property type="component" value="Unassembled WGS sequence"/>
</dbReference>
<evidence type="ECO:0000256" key="16">
    <source>
        <dbReference type="SAM" id="MobiDB-lite"/>
    </source>
</evidence>
<evidence type="ECO:0000256" key="2">
    <source>
        <dbReference type="ARBA" id="ARBA00004496"/>
    </source>
</evidence>
<comment type="similarity">
    <text evidence="4">Belongs to the DEF1 family.</text>
</comment>
<keyword evidence="19" id="KW-1185">Reference proteome</keyword>
<feature type="compositionally biased region" description="Low complexity" evidence="16">
    <location>
        <begin position="629"/>
        <end position="639"/>
    </location>
</feature>
<accession>A0A9P4NTZ0</accession>
<evidence type="ECO:0000256" key="15">
    <source>
        <dbReference type="ARBA" id="ARBA00023242"/>
    </source>
</evidence>
<dbReference type="AlphaFoldDB" id="A0A9P4NTZ0"/>
<keyword evidence="15" id="KW-0539">Nucleus</keyword>
<proteinExistence type="inferred from homology"/>
<keyword evidence="10" id="KW-0833">Ubl conjugation pathway</keyword>
<feature type="compositionally biased region" description="Polar residues" evidence="16">
    <location>
        <begin position="640"/>
        <end position="655"/>
    </location>
</feature>
<gene>
    <name evidence="18" type="ORF">EJ08DRAFT_696561</name>
</gene>
<keyword evidence="6" id="KW-0158">Chromosome</keyword>
<dbReference type="InterPro" id="IPR003892">
    <property type="entry name" value="CUE"/>
</dbReference>
<dbReference type="InterPro" id="IPR041803">
    <property type="entry name" value="DEF1_CUE"/>
</dbReference>
<feature type="compositionally biased region" description="Low complexity" evidence="16">
    <location>
        <begin position="159"/>
        <end position="184"/>
    </location>
</feature>
<feature type="compositionally biased region" description="Acidic residues" evidence="16">
    <location>
        <begin position="46"/>
        <end position="57"/>
    </location>
</feature>
<evidence type="ECO:0000313" key="18">
    <source>
        <dbReference type="EMBL" id="KAF2431171.1"/>
    </source>
</evidence>
<dbReference type="GO" id="GO:0000781">
    <property type="term" value="C:chromosome, telomeric region"/>
    <property type="evidence" value="ECO:0007669"/>
    <property type="project" value="UniProtKB-SubCell"/>
</dbReference>
<evidence type="ECO:0000256" key="4">
    <source>
        <dbReference type="ARBA" id="ARBA00005491"/>
    </source>
</evidence>
<feature type="region of interest" description="Disordered" evidence="16">
    <location>
        <begin position="334"/>
        <end position="376"/>
    </location>
</feature>
<feature type="region of interest" description="Disordered" evidence="16">
    <location>
        <begin position="604"/>
        <end position="679"/>
    </location>
</feature>
<evidence type="ECO:0000259" key="17">
    <source>
        <dbReference type="Pfam" id="PF02845"/>
    </source>
</evidence>
<organism evidence="18 19">
    <name type="scientific">Tothia fuscella</name>
    <dbReference type="NCBI Taxonomy" id="1048955"/>
    <lineage>
        <taxon>Eukaryota</taxon>
        <taxon>Fungi</taxon>
        <taxon>Dikarya</taxon>
        <taxon>Ascomycota</taxon>
        <taxon>Pezizomycotina</taxon>
        <taxon>Dothideomycetes</taxon>
        <taxon>Pleosporomycetidae</taxon>
        <taxon>Venturiales</taxon>
        <taxon>Cylindrosympodiaceae</taxon>
        <taxon>Tothia</taxon>
    </lineage>
</organism>
<feature type="compositionally biased region" description="Low complexity" evidence="16">
    <location>
        <begin position="498"/>
        <end position="515"/>
    </location>
</feature>
<evidence type="ECO:0000256" key="1">
    <source>
        <dbReference type="ARBA" id="ARBA00004123"/>
    </source>
</evidence>
<evidence type="ECO:0000256" key="12">
    <source>
        <dbReference type="ARBA" id="ARBA00022895"/>
    </source>
</evidence>
<feature type="compositionally biased region" description="Basic and acidic residues" evidence="16">
    <location>
        <begin position="108"/>
        <end position="125"/>
    </location>
</feature>
<evidence type="ECO:0000256" key="11">
    <source>
        <dbReference type="ARBA" id="ARBA00022843"/>
    </source>
</evidence>
<feature type="domain" description="CUE" evidence="17">
    <location>
        <begin position="64"/>
        <end position="104"/>
    </location>
</feature>
<feature type="compositionally biased region" description="Low complexity" evidence="16">
    <location>
        <begin position="656"/>
        <end position="678"/>
    </location>
</feature>
<feature type="compositionally biased region" description="Low complexity" evidence="16">
    <location>
        <begin position="126"/>
        <end position="137"/>
    </location>
</feature>
<dbReference type="PANTHER" id="PTHR16308:SF13">
    <property type="entry name" value="PROTEIN LINGERER"/>
    <property type="match status" value="1"/>
</dbReference>
<keyword evidence="9" id="KW-0227">DNA damage</keyword>
<dbReference type="GO" id="GO:0005737">
    <property type="term" value="C:cytoplasm"/>
    <property type="evidence" value="ECO:0007669"/>
    <property type="project" value="UniProtKB-SubCell"/>
</dbReference>
<keyword evidence="7" id="KW-0963">Cytoplasm</keyword>